<dbReference type="Proteomes" id="UP001215280">
    <property type="component" value="Unassembled WGS sequence"/>
</dbReference>
<keyword evidence="2" id="KW-1185">Reference proteome</keyword>
<evidence type="ECO:0000313" key="1">
    <source>
        <dbReference type="EMBL" id="KAJ7740438.1"/>
    </source>
</evidence>
<sequence>MAFQRLHLQEAQPEHANLLTKDLCLYRRLLQYSAMPVHGFMEHLEFISLLWIRLRIILSSHFGTCRVVVYHTSPLQNIVLDYSGPIYLCWSLPKAPNTNEKRGCRRHSRHLVGKIVKDNCQSKRGKNGCDRVRRTITGLRPGYLRIQEHYSPITQAEKLRPMSTDVDLDVQCGDTSGVAGTVAGEADGGWTTPTRRSLMETVAKWTVDGDPEQGLSCDSRALHKLQIVLMP</sequence>
<proteinExistence type="predicted"/>
<name>A0AAD7N0N4_9AGAR</name>
<reference evidence="1" key="1">
    <citation type="submission" date="2023-03" db="EMBL/GenBank/DDBJ databases">
        <title>Massive genome expansion in bonnet fungi (Mycena s.s.) driven by repeated elements and novel gene families across ecological guilds.</title>
        <authorList>
            <consortium name="Lawrence Berkeley National Laboratory"/>
            <person name="Harder C.B."/>
            <person name="Miyauchi S."/>
            <person name="Viragh M."/>
            <person name="Kuo A."/>
            <person name="Thoen E."/>
            <person name="Andreopoulos B."/>
            <person name="Lu D."/>
            <person name="Skrede I."/>
            <person name="Drula E."/>
            <person name="Henrissat B."/>
            <person name="Morin E."/>
            <person name="Kohler A."/>
            <person name="Barry K."/>
            <person name="LaButti K."/>
            <person name="Morin E."/>
            <person name="Salamov A."/>
            <person name="Lipzen A."/>
            <person name="Mereny Z."/>
            <person name="Hegedus B."/>
            <person name="Baldrian P."/>
            <person name="Stursova M."/>
            <person name="Weitz H."/>
            <person name="Taylor A."/>
            <person name="Grigoriev I.V."/>
            <person name="Nagy L.G."/>
            <person name="Martin F."/>
            <person name="Kauserud H."/>
        </authorList>
    </citation>
    <scope>NUCLEOTIDE SEQUENCE</scope>
    <source>
        <strain evidence="1">CBHHK188m</strain>
    </source>
</reference>
<accession>A0AAD7N0N4</accession>
<dbReference type="AlphaFoldDB" id="A0AAD7N0N4"/>
<dbReference type="EMBL" id="JARJLG010000127">
    <property type="protein sequence ID" value="KAJ7740438.1"/>
    <property type="molecule type" value="Genomic_DNA"/>
</dbReference>
<gene>
    <name evidence="1" type="ORF">DFH07DRAFT_778373</name>
</gene>
<comment type="caution">
    <text evidence="1">The sequence shown here is derived from an EMBL/GenBank/DDBJ whole genome shotgun (WGS) entry which is preliminary data.</text>
</comment>
<protein>
    <submittedName>
        <fullName evidence="1">Uncharacterized protein</fullName>
    </submittedName>
</protein>
<evidence type="ECO:0000313" key="2">
    <source>
        <dbReference type="Proteomes" id="UP001215280"/>
    </source>
</evidence>
<organism evidence="1 2">
    <name type="scientific">Mycena maculata</name>
    <dbReference type="NCBI Taxonomy" id="230809"/>
    <lineage>
        <taxon>Eukaryota</taxon>
        <taxon>Fungi</taxon>
        <taxon>Dikarya</taxon>
        <taxon>Basidiomycota</taxon>
        <taxon>Agaricomycotina</taxon>
        <taxon>Agaricomycetes</taxon>
        <taxon>Agaricomycetidae</taxon>
        <taxon>Agaricales</taxon>
        <taxon>Marasmiineae</taxon>
        <taxon>Mycenaceae</taxon>
        <taxon>Mycena</taxon>
    </lineage>
</organism>